<keyword evidence="13" id="KW-1185">Reference proteome</keyword>
<comment type="function">
    <text evidence="9">Transcription factor that binds specifically to a 5'-AA[AG]G-3' consensus core sequence.</text>
</comment>
<keyword evidence="6 9" id="KW-0804">Transcription</keyword>
<keyword evidence="2 8" id="KW-0863">Zinc-finger</keyword>
<dbReference type="PROSITE" id="PS01361">
    <property type="entry name" value="ZF_DOF_1"/>
    <property type="match status" value="1"/>
</dbReference>
<feature type="region of interest" description="Disordered" evidence="10">
    <location>
        <begin position="79"/>
        <end position="139"/>
    </location>
</feature>
<dbReference type="GO" id="GO:0005634">
    <property type="term" value="C:nucleus"/>
    <property type="evidence" value="ECO:0007669"/>
    <property type="project" value="UniProtKB-SubCell"/>
</dbReference>
<evidence type="ECO:0000256" key="10">
    <source>
        <dbReference type="SAM" id="MobiDB-lite"/>
    </source>
</evidence>
<dbReference type="AlphaFoldDB" id="A0A9Q0QXL2"/>
<gene>
    <name evidence="12" type="ORF">NE237_000556</name>
</gene>
<dbReference type="GO" id="GO:0008270">
    <property type="term" value="F:zinc ion binding"/>
    <property type="evidence" value="ECO:0007669"/>
    <property type="project" value="UniProtKB-KW"/>
</dbReference>
<keyword evidence="7 8" id="KW-0539">Nucleus</keyword>
<protein>
    <recommendedName>
        <fullName evidence="9">Dof zinc finger protein</fullName>
    </recommendedName>
</protein>
<keyword evidence="3 9" id="KW-0862">Zinc</keyword>
<feature type="domain" description="Dof-type" evidence="11">
    <location>
        <begin position="35"/>
        <end position="89"/>
    </location>
</feature>
<evidence type="ECO:0000313" key="12">
    <source>
        <dbReference type="EMBL" id="KAJ4975450.1"/>
    </source>
</evidence>
<evidence type="ECO:0000256" key="9">
    <source>
        <dbReference type="RuleBase" id="RU369094"/>
    </source>
</evidence>
<name>A0A9Q0QXL2_9MAGN</name>
<evidence type="ECO:0000256" key="8">
    <source>
        <dbReference type="PROSITE-ProRule" id="PRU00071"/>
    </source>
</evidence>
<dbReference type="InterPro" id="IPR045174">
    <property type="entry name" value="Dof"/>
</dbReference>
<feature type="compositionally biased region" description="Low complexity" evidence="10">
    <location>
        <begin position="251"/>
        <end position="278"/>
    </location>
</feature>
<dbReference type="PANTHER" id="PTHR31992:SF108">
    <property type="entry name" value="DOF ZINC FINGER PROTEIN"/>
    <property type="match status" value="1"/>
</dbReference>
<evidence type="ECO:0000256" key="1">
    <source>
        <dbReference type="ARBA" id="ARBA00022723"/>
    </source>
</evidence>
<feature type="region of interest" description="Disordered" evidence="10">
    <location>
        <begin position="1"/>
        <end position="37"/>
    </location>
</feature>
<dbReference type="InterPro" id="IPR003851">
    <property type="entry name" value="Znf_Dof"/>
</dbReference>
<evidence type="ECO:0000256" key="7">
    <source>
        <dbReference type="ARBA" id="ARBA00023242"/>
    </source>
</evidence>
<dbReference type="Proteomes" id="UP001141806">
    <property type="component" value="Unassembled WGS sequence"/>
</dbReference>
<sequence length="295" mass="32319">MQQEGGGGRVEQMSGLQQQDRRMKAGENQQPQQPQKCPRCDSLNTKFCYYNNYSLSQPRYFCKTCRRYWTQGGTLRNVPVGGGCRKGKRSKRPSTADNQPPTRSTTQQQLISSSATVTATASNTAATGSSRKSETDMIMGGSNPIPSYYAGGGFLSSLATIQSFNPSMNVGGDFGGSNLALLQGFGLPSFTPQQQQPPQQQQQMLQHPQVFHMGNRETKPLQGLTSEETRPSTSHQDWHQSFIEASNPIKSGTTYWTSNNNNNNNSNNSTTGSSLNPSQWLSDLPGYGHSSQPFL</sequence>
<accession>A0A9Q0QXL2</accession>
<feature type="compositionally biased region" description="Low complexity" evidence="10">
    <location>
        <begin position="112"/>
        <end position="130"/>
    </location>
</feature>
<keyword evidence="4 9" id="KW-0805">Transcription regulation</keyword>
<dbReference type="PROSITE" id="PS50884">
    <property type="entry name" value="ZF_DOF_2"/>
    <property type="match status" value="1"/>
</dbReference>
<proteinExistence type="predicted"/>
<dbReference type="OrthoDB" id="1927254at2759"/>
<comment type="caution">
    <text evidence="12">The sequence shown here is derived from an EMBL/GenBank/DDBJ whole genome shotgun (WGS) entry which is preliminary data.</text>
</comment>
<comment type="subcellular location">
    <subcellularLocation>
        <location evidence="8 9">Nucleus</location>
    </subcellularLocation>
</comment>
<organism evidence="12 13">
    <name type="scientific">Protea cynaroides</name>
    <dbReference type="NCBI Taxonomy" id="273540"/>
    <lineage>
        <taxon>Eukaryota</taxon>
        <taxon>Viridiplantae</taxon>
        <taxon>Streptophyta</taxon>
        <taxon>Embryophyta</taxon>
        <taxon>Tracheophyta</taxon>
        <taxon>Spermatophyta</taxon>
        <taxon>Magnoliopsida</taxon>
        <taxon>Proteales</taxon>
        <taxon>Proteaceae</taxon>
        <taxon>Protea</taxon>
    </lineage>
</organism>
<dbReference type="GO" id="GO:0003700">
    <property type="term" value="F:DNA-binding transcription factor activity"/>
    <property type="evidence" value="ECO:0007669"/>
    <property type="project" value="UniProtKB-UniRule"/>
</dbReference>
<dbReference type="EMBL" id="JAMYWD010000003">
    <property type="protein sequence ID" value="KAJ4975450.1"/>
    <property type="molecule type" value="Genomic_DNA"/>
</dbReference>
<keyword evidence="1 9" id="KW-0479">Metal-binding</keyword>
<dbReference type="GO" id="GO:0003677">
    <property type="term" value="F:DNA binding"/>
    <property type="evidence" value="ECO:0007669"/>
    <property type="project" value="UniProtKB-UniRule"/>
</dbReference>
<evidence type="ECO:0000256" key="4">
    <source>
        <dbReference type="ARBA" id="ARBA00023015"/>
    </source>
</evidence>
<evidence type="ECO:0000256" key="5">
    <source>
        <dbReference type="ARBA" id="ARBA00023125"/>
    </source>
</evidence>
<keyword evidence="5 8" id="KW-0238">DNA-binding</keyword>
<dbReference type="Pfam" id="PF02701">
    <property type="entry name" value="Zn_ribbon_Dof"/>
    <property type="match status" value="1"/>
</dbReference>
<evidence type="ECO:0000256" key="6">
    <source>
        <dbReference type="ARBA" id="ARBA00023163"/>
    </source>
</evidence>
<evidence type="ECO:0000256" key="2">
    <source>
        <dbReference type="ARBA" id="ARBA00022771"/>
    </source>
</evidence>
<evidence type="ECO:0000259" key="11">
    <source>
        <dbReference type="PROSITE" id="PS50884"/>
    </source>
</evidence>
<evidence type="ECO:0000256" key="3">
    <source>
        <dbReference type="ARBA" id="ARBA00022833"/>
    </source>
</evidence>
<reference evidence="12" key="1">
    <citation type="journal article" date="2023" name="Plant J.">
        <title>The genome of the king protea, Protea cynaroides.</title>
        <authorList>
            <person name="Chang J."/>
            <person name="Duong T.A."/>
            <person name="Schoeman C."/>
            <person name="Ma X."/>
            <person name="Roodt D."/>
            <person name="Barker N."/>
            <person name="Li Z."/>
            <person name="Van de Peer Y."/>
            <person name="Mizrachi E."/>
        </authorList>
    </citation>
    <scope>NUCLEOTIDE SEQUENCE</scope>
    <source>
        <tissue evidence="12">Young leaves</tissue>
    </source>
</reference>
<evidence type="ECO:0000313" key="13">
    <source>
        <dbReference type="Proteomes" id="UP001141806"/>
    </source>
</evidence>
<feature type="region of interest" description="Disordered" evidence="10">
    <location>
        <begin position="249"/>
        <end position="295"/>
    </location>
</feature>
<feature type="compositionally biased region" description="Polar residues" evidence="10">
    <location>
        <begin position="93"/>
        <end position="111"/>
    </location>
</feature>
<dbReference type="PANTHER" id="PTHR31992">
    <property type="entry name" value="DOF ZINC FINGER PROTEIN DOF1.4-RELATED"/>
    <property type="match status" value="1"/>
</dbReference>